<reference evidence="2 3" key="1">
    <citation type="submission" date="2013-09" db="EMBL/GenBank/DDBJ databases">
        <authorList>
            <person name="Zeng Z."/>
            <person name="Chen C."/>
        </authorList>
    </citation>
    <scope>NUCLEOTIDE SEQUENCE [LARGE SCALE GENOMIC DNA]</scope>
    <source>
        <strain evidence="2 3">WB 4.1-42</strain>
    </source>
</reference>
<keyword evidence="1" id="KW-0472">Membrane</keyword>
<dbReference type="eggNOG" id="ENOG5033NCJ">
    <property type="taxonomic scope" value="Bacteria"/>
</dbReference>
<dbReference type="STRING" id="1121898.GCA_000422725_01069"/>
<gene>
    <name evidence="2" type="ORF">Q766_02980</name>
</gene>
<keyword evidence="3" id="KW-1185">Reference proteome</keyword>
<organism evidence="2 3">
    <name type="scientific">Flavobacterium subsaxonicum WB 4.1-42 = DSM 21790</name>
    <dbReference type="NCBI Taxonomy" id="1121898"/>
    <lineage>
        <taxon>Bacteria</taxon>
        <taxon>Pseudomonadati</taxon>
        <taxon>Bacteroidota</taxon>
        <taxon>Flavobacteriia</taxon>
        <taxon>Flavobacteriales</taxon>
        <taxon>Flavobacteriaceae</taxon>
        <taxon>Flavobacterium</taxon>
    </lineage>
</organism>
<accession>A0A0A2MUD4</accession>
<name>A0A0A2MUD4_9FLAO</name>
<dbReference type="RefSeq" id="WP_026992462.1">
    <property type="nucleotide sequence ID" value="NZ_JRLY01000001.1"/>
</dbReference>
<comment type="caution">
    <text evidence="2">The sequence shown here is derived from an EMBL/GenBank/DDBJ whole genome shotgun (WGS) entry which is preliminary data.</text>
</comment>
<dbReference type="Proteomes" id="UP000030111">
    <property type="component" value="Unassembled WGS sequence"/>
</dbReference>
<evidence type="ECO:0000256" key="1">
    <source>
        <dbReference type="SAM" id="Phobius"/>
    </source>
</evidence>
<keyword evidence="1" id="KW-0812">Transmembrane</keyword>
<protein>
    <submittedName>
        <fullName evidence="2">Uncharacterized protein</fullName>
    </submittedName>
</protein>
<dbReference type="OrthoDB" id="1439313at2"/>
<evidence type="ECO:0000313" key="3">
    <source>
        <dbReference type="Proteomes" id="UP000030111"/>
    </source>
</evidence>
<feature type="transmembrane region" description="Helical" evidence="1">
    <location>
        <begin position="31"/>
        <end position="54"/>
    </location>
</feature>
<dbReference type="AlphaFoldDB" id="A0A0A2MUD4"/>
<proteinExistence type="predicted"/>
<dbReference type="EMBL" id="JRLY01000001">
    <property type="protein sequence ID" value="KGO95083.1"/>
    <property type="molecule type" value="Genomic_DNA"/>
</dbReference>
<evidence type="ECO:0000313" key="2">
    <source>
        <dbReference type="EMBL" id="KGO95083.1"/>
    </source>
</evidence>
<keyword evidence="1" id="KW-1133">Transmembrane helix</keyword>
<feature type="transmembrane region" description="Helical" evidence="1">
    <location>
        <begin position="61"/>
        <end position="80"/>
    </location>
</feature>
<sequence>MKQIYLFLLFVISFSIAAVNRYTALYINNGAVHFLVLFVALCSLVLLIGSLLGYFKSKKPVIITIIIISTILSIRSFFVWGGDWKTQTIVFRDKQQSGHTIEIQMRGDRFNFGYRKRIVERRALMPYFDWIHDVDTTHTDTLVWRRINEHVNELDLYNY</sequence>